<dbReference type="InterPro" id="IPR036513">
    <property type="entry name" value="STAS_dom_sf"/>
</dbReference>
<evidence type="ECO:0000259" key="1">
    <source>
        <dbReference type="PROSITE" id="PS50801"/>
    </source>
</evidence>
<dbReference type="Proteomes" id="UP001592528">
    <property type="component" value="Unassembled WGS sequence"/>
</dbReference>
<name>A0ABV6UZR7_9ACTN</name>
<dbReference type="Pfam" id="PF13466">
    <property type="entry name" value="STAS_2"/>
    <property type="match status" value="1"/>
</dbReference>
<feature type="domain" description="STAS" evidence="1">
    <location>
        <begin position="1"/>
        <end position="96"/>
    </location>
</feature>
<reference evidence="2 3" key="1">
    <citation type="submission" date="2024-09" db="EMBL/GenBank/DDBJ databases">
        <authorList>
            <person name="Lee S.D."/>
        </authorList>
    </citation>
    <scope>NUCLEOTIDE SEQUENCE [LARGE SCALE GENOMIC DNA]</scope>
    <source>
        <strain evidence="2 3">N1-5</strain>
    </source>
</reference>
<keyword evidence="3" id="KW-1185">Reference proteome</keyword>
<organism evidence="2 3">
    <name type="scientific">Streptacidiphilus cavernicola</name>
    <dbReference type="NCBI Taxonomy" id="3342716"/>
    <lineage>
        <taxon>Bacteria</taxon>
        <taxon>Bacillati</taxon>
        <taxon>Actinomycetota</taxon>
        <taxon>Actinomycetes</taxon>
        <taxon>Kitasatosporales</taxon>
        <taxon>Streptomycetaceae</taxon>
        <taxon>Streptacidiphilus</taxon>
    </lineage>
</organism>
<evidence type="ECO:0000313" key="2">
    <source>
        <dbReference type="EMBL" id="MFC1406896.1"/>
    </source>
</evidence>
<dbReference type="Gene3D" id="3.30.750.24">
    <property type="entry name" value="STAS domain"/>
    <property type="match status" value="1"/>
</dbReference>
<proteinExistence type="predicted"/>
<dbReference type="SUPFAM" id="SSF52091">
    <property type="entry name" value="SpoIIaa-like"/>
    <property type="match status" value="1"/>
</dbReference>
<accession>A0ABV6UZR7</accession>
<dbReference type="PROSITE" id="PS50801">
    <property type="entry name" value="STAS"/>
    <property type="match status" value="1"/>
</dbReference>
<dbReference type="InterPro" id="IPR058548">
    <property type="entry name" value="MlaB-like_STAS"/>
</dbReference>
<dbReference type="InterPro" id="IPR002645">
    <property type="entry name" value="STAS_dom"/>
</dbReference>
<evidence type="ECO:0000313" key="3">
    <source>
        <dbReference type="Proteomes" id="UP001592528"/>
    </source>
</evidence>
<gene>
    <name evidence="2" type="ORF">ACEZDJ_36985</name>
</gene>
<sequence>MEESRTAEIMLSGRVDRRADGLLAEALELLLTDPQVGRIEIDTALVNFCDRGGLTVFIRAQRQAAHYGVPLRIVRAAPLLQHVLKSTGLSQLLTSA</sequence>
<protein>
    <submittedName>
        <fullName evidence="2">STAS domain-containing protein</fullName>
    </submittedName>
</protein>
<dbReference type="RefSeq" id="WP_030258781.1">
    <property type="nucleotide sequence ID" value="NZ_JBHEZZ010000035.1"/>
</dbReference>
<comment type="caution">
    <text evidence="2">The sequence shown here is derived from an EMBL/GenBank/DDBJ whole genome shotgun (WGS) entry which is preliminary data.</text>
</comment>
<dbReference type="EMBL" id="JBHEZZ010000035">
    <property type="protein sequence ID" value="MFC1406896.1"/>
    <property type="molecule type" value="Genomic_DNA"/>
</dbReference>